<organism evidence="1 2">
    <name type="scientific">Zarea fungicola</name>
    <dbReference type="NCBI Taxonomy" id="93591"/>
    <lineage>
        <taxon>Eukaryota</taxon>
        <taxon>Fungi</taxon>
        <taxon>Dikarya</taxon>
        <taxon>Ascomycota</taxon>
        <taxon>Pezizomycotina</taxon>
        <taxon>Sordariomycetes</taxon>
        <taxon>Hypocreomycetidae</taxon>
        <taxon>Hypocreales</taxon>
        <taxon>Cordycipitaceae</taxon>
        <taxon>Zarea</taxon>
    </lineage>
</organism>
<sequence>MYISLLKARRGLSDERPSEIRSRPQNVPAYQKMINLFLPPAYPAPQPDGTQPPWRSVEERCQEASLQVYIGEILYATSSKDDGLSWTRDGVDLAEEQLRSLSLGSGSKVAKKLCRECLATGLENWHTMVSRLAMAEAAKEESSTVHKPGIFSFWGGAKEPEGRWAAEKAVVQERVRRTKELMEDVAPPKNFVTNWFKA</sequence>
<name>A0ACC1N2S3_9HYPO</name>
<dbReference type="Proteomes" id="UP001143910">
    <property type="component" value="Unassembled WGS sequence"/>
</dbReference>
<comment type="caution">
    <text evidence="1">The sequence shown here is derived from an EMBL/GenBank/DDBJ whole genome shotgun (WGS) entry which is preliminary data.</text>
</comment>
<proteinExistence type="predicted"/>
<reference evidence="1" key="1">
    <citation type="submission" date="2022-08" db="EMBL/GenBank/DDBJ databases">
        <title>Genome Sequence of Lecanicillium fungicola.</title>
        <authorList>
            <person name="Buettner E."/>
        </authorList>
    </citation>
    <scope>NUCLEOTIDE SEQUENCE</scope>
    <source>
        <strain evidence="1">Babe33</strain>
    </source>
</reference>
<dbReference type="EMBL" id="JANJQO010000958">
    <property type="protein sequence ID" value="KAJ2973542.1"/>
    <property type="molecule type" value="Genomic_DNA"/>
</dbReference>
<protein>
    <submittedName>
        <fullName evidence="1">Uncharacterized protein</fullName>
    </submittedName>
</protein>
<evidence type="ECO:0000313" key="1">
    <source>
        <dbReference type="EMBL" id="KAJ2973542.1"/>
    </source>
</evidence>
<gene>
    <name evidence="1" type="ORF">NQ176_g6550</name>
</gene>
<evidence type="ECO:0000313" key="2">
    <source>
        <dbReference type="Proteomes" id="UP001143910"/>
    </source>
</evidence>
<keyword evidence="2" id="KW-1185">Reference proteome</keyword>
<accession>A0ACC1N2S3</accession>